<evidence type="ECO:0000256" key="1">
    <source>
        <dbReference type="SAM" id="SignalP"/>
    </source>
</evidence>
<feature type="signal peptide" evidence="1">
    <location>
        <begin position="1"/>
        <end position="22"/>
    </location>
</feature>
<accession>A0ABX0XEP4</accession>
<sequence length="156" mass="17648">MRNLFLSLSFLLCCTAMSGAHRERVNPAADPPTTRTIHLRVSNVKVARGMIWVGIYEGDHDFMDREKARIIGVNVEAAGDNYLELPDMVVNQEYALAVFHDVDNDGDMNRNWLGLPSEPWAFTGEAKTRLRLPTFSEVKFRVTESLGLTSLSLRMY</sequence>
<dbReference type="Pfam" id="PF09912">
    <property type="entry name" value="DUF2141"/>
    <property type="match status" value="1"/>
</dbReference>
<evidence type="ECO:0000313" key="3">
    <source>
        <dbReference type="Proteomes" id="UP000770785"/>
    </source>
</evidence>
<evidence type="ECO:0000313" key="2">
    <source>
        <dbReference type="EMBL" id="NJC27789.1"/>
    </source>
</evidence>
<dbReference type="RefSeq" id="WP_168039222.1">
    <property type="nucleotide sequence ID" value="NZ_JAATJH010000006.1"/>
</dbReference>
<feature type="chain" id="PRO_5047347098" evidence="1">
    <location>
        <begin position="23"/>
        <end position="156"/>
    </location>
</feature>
<organism evidence="2 3">
    <name type="scientific">Neolewinella antarctica</name>
    <dbReference type="NCBI Taxonomy" id="442734"/>
    <lineage>
        <taxon>Bacteria</taxon>
        <taxon>Pseudomonadati</taxon>
        <taxon>Bacteroidota</taxon>
        <taxon>Saprospiria</taxon>
        <taxon>Saprospirales</taxon>
        <taxon>Lewinellaceae</taxon>
        <taxon>Neolewinella</taxon>
    </lineage>
</organism>
<proteinExistence type="predicted"/>
<name>A0ABX0XEP4_9BACT</name>
<protein>
    <submittedName>
        <fullName evidence="2">Uncharacterized protein (DUF2141 family)</fullName>
    </submittedName>
</protein>
<dbReference type="EMBL" id="JAATJH010000006">
    <property type="protein sequence ID" value="NJC27789.1"/>
    <property type="molecule type" value="Genomic_DNA"/>
</dbReference>
<keyword evidence="1" id="KW-0732">Signal</keyword>
<dbReference type="Proteomes" id="UP000770785">
    <property type="component" value="Unassembled WGS sequence"/>
</dbReference>
<reference evidence="2 3" key="1">
    <citation type="submission" date="2020-03" db="EMBL/GenBank/DDBJ databases">
        <title>Genomic Encyclopedia of Type Strains, Phase IV (KMG-IV): sequencing the most valuable type-strain genomes for metagenomic binning, comparative biology and taxonomic classification.</title>
        <authorList>
            <person name="Goeker M."/>
        </authorList>
    </citation>
    <scope>NUCLEOTIDE SEQUENCE [LARGE SCALE GENOMIC DNA]</scope>
    <source>
        <strain evidence="2 3">DSM 105096</strain>
    </source>
</reference>
<keyword evidence="3" id="KW-1185">Reference proteome</keyword>
<comment type="caution">
    <text evidence="2">The sequence shown here is derived from an EMBL/GenBank/DDBJ whole genome shotgun (WGS) entry which is preliminary data.</text>
</comment>
<dbReference type="InterPro" id="IPR018673">
    <property type="entry name" value="DUF2141"/>
</dbReference>
<gene>
    <name evidence="2" type="ORF">GGR27_003307</name>
</gene>